<name>A0ABZ0VMJ4_9HYPH</name>
<gene>
    <name evidence="2" type="ORF">U0R22_002806</name>
</gene>
<evidence type="ECO:0000259" key="1">
    <source>
        <dbReference type="Pfam" id="PF01755"/>
    </source>
</evidence>
<proteinExistence type="predicted"/>
<reference evidence="2 3" key="1">
    <citation type="submission" date="2023-11" db="EMBL/GenBank/DDBJ databases">
        <authorList>
            <person name="Panchal A.K."/>
            <person name="Meaney J.S."/>
            <person name="Karas B.J."/>
            <person name="diCenzo G.C."/>
        </authorList>
    </citation>
    <scope>NUCLEOTIDE SEQUENCE [LARGE SCALE GENOMIC DNA]</scope>
    <source>
        <strain evidence="2 3">NZP2235</strain>
    </source>
</reference>
<sequence length="261" mass="28341">MINLDRSADRLAGVTAEFSRIGIPFERVAGVDAAIGAPIVAPPLTEAEVCCFFSHRLCWQIIADGPDRYGAVFEDDVVFSHDAGSLLADGSWIPPDADIIKLETFFNRVRLGSQHVAVAAGYSARRLLGQHLGSCGYVVSKSAAKWLLSKTKLPKAAVDVALFAPNQTTAARNTTYQLMPALCAQVQFVSENRGPATLIQFAPQPPRNKRFIDRIQAEATRALAQLRNRNSFATEKVDAVPLRFPLAMEANTDPNPVQALP</sequence>
<dbReference type="Pfam" id="PF01755">
    <property type="entry name" value="Glyco_transf_25"/>
    <property type="match status" value="1"/>
</dbReference>
<organism evidence="2 3">
    <name type="scientific">Mesorhizobium huakuii</name>
    <dbReference type="NCBI Taxonomy" id="28104"/>
    <lineage>
        <taxon>Bacteria</taxon>
        <taxon>Pseudomonadati</taxon>
        <taxon>Pseudomonadota</taxon>
        <taxon>Alphaproteobacteria</taxon>
        <taxon>Hyphomicrobiales</taxon>
        <taxon>Phyllobacteriaceae</taxon>
        <taxon>Mesorhizobium</taxon>
    </lineage>
</organism>
<feature type="domain" description="Glycosyl transferase family 25" evidence="1">
    <location>
        <begin position="1"/>
        <end position="160"/>
    </location>
</feature>
<evidence type="ECO:0000313" key="3">
    <source>
        <dbReference type="Proteomes" id="UP001322481"/>
    </source>
</evidence>
<accession>A0ABZ0VMJ4</accession>
<keyword evidence="3" id="KW-1185">Reference proteome</keyword>
<dbReference type="Proteomes" id="UP001322481">
    <property type="component" value="Chromosome"/>
</dbReference>
<dbReference type="RefSeq" id="WP_322418890.1">
    <property type="nucleotide sequence ID" value="NZ_CP139858.1"/>
</dbReference>
<dbReference type="EMBL" id="CP139858">
    <property type="protein sequence ID" value="WQB98645.1"/>
    <property type="molecule type" value="Genomic_DNA"/>
</dbReference>
<protein>
    <submittedName>
        <fullName evidence="2">Glycosyltransferase family 25 protein</fullName>
    </submittedName>
</protein>
<dbReference type="InterPro" id="IPR002654">
    <property type="entry name" value="Glyco_trans_25"/>
</dbReference>
<evidence type="ECO:0000313" key="2">
    <source>
        <dbReference type="EMBL" id="WQB98645.1"/>
    </source>
</evidence>
<dbReference type="CDD" id="cd06532">
    <property type="entry name" value="Glyco_transf_25"/>
    <property type="match status" value="1"/>
</dbReference>